<comment type="caution">
    <text evidence="1">The sequence shown here is derived from an EMBL/GenBank/DDBJ whole genome shotgun (WGS) entry which is preliminary data.</text>
</comment>
<dbReference type="Proteomes" id="UP000283003">
    <property type="component" value="Unassembled WGS sequence"/>
</dbReference>
<dbReference type="AlphaFoldDB" id="A0A437GUC8"/>
<evidence type="ECO:0000313" key="2">
    <source>
        <dbReference type="Proteomes" id="UP000283003"/>
    </source>
</evidence>
<dbReference type="InterPro" id="IPR021880">
    <property type="entry name" value="DUF3489"/>
</dbReference>
<evidence type="ECO:0000313" key="1">
    <source>
        <dbReference type="EMBL" id="RVQ64983.1"/>
    </source>
</evidence>
<accession>A0A437GUC8</accession>
<dbReference type="RefSeq" id="WP_127613598.1">
    <property type="nucleotide sequence ID" value="NZ_RXOL01000010.1"/>
</dbReference>
<reference evidence="1 2" key="1">
    <citation type="submission" date="2018-12" db="EMBL/GenBank/DDBJ databases">
        <title>Croceicoccus ponticola sp. nov., a lipolytic bacterium isolated from seawater.</title>
        <authorList>
            <person name="Yoon J.-H."/>
        </authorList>
    </citation>
    <scope>NUCLEOTIDE SEQUENCE [LARGE SCALE GENOMIC DNA]</scope>
    <source>
        <strain evidence="1 2">GM-16</strain>
    </source>
</reference>
<dbReference type="OrthoDB" id="7206991at2"/>
<sequence length="80" mass="8623">MAKKNETAAAEAATTPTSKIDMVIALLRCEDGATLAEMIAATGWLPHTTRAVLTGLRKKGHVIEKSKRDDVTCWRITGEA</sequence>
<protein>
    <submittedName>
        <fullName evidence="1">DUF3489 domain-containing protein</fullName>
    </submittedName>
</protein>
<keyword evidence="2" id="KW-1185">Reference proteome</keyword>
<dbReference type="EMBL" id="RXOL01000010">
    <property type="protein sequence ID" value="RVQ64983.1"/>
    <property type="molecule type" value="Genomic_DNA"/>
</dbReference>
<dbReference type="Pfam" id="PF11994">
    <property type="entry name" value="DUF3489"/>
    <property type="match status" value="1"/>
</dbReference>
<organism evidence="1 2">
    <name type="scientific">Croceicoccus ponticola</name>
    <dbReference type="NCBI Taxonomy" id="2217664"/>
    <lineage>
        <taxon>Bacteria</taxon>
        <taxon>Pseudomonadati</taxon>
        <taxon>Pseudomonadota</taxon>
        <taxon>Alphaproteobacteria</taxon>
        <taxon>Sphingomonadales</taxon>
        <taxon>Erythrobacteraceae</taxon>
        <taxon>Croceicoccus</taxon>
    </lineage>
</organism>
<gene>
    <name evidence="1" type="ORF">EKN06_14350</name>
</gene>
<proteinExistence type="predicted"/>
<name>A0A437GUC8_9SPHN</name>